<dbReference type="GO" id="GO:0005737">
    <property type="term" value="C:cytoplasm"/>
    <property type="evidence" value="ECO:0007669"/>
    <property type="project" value="UniProtKB-ARBA"/>
</dbReference>
<dbReference type="GO" id="GO:0008289">
    <property type="term" value="F:lipid binding"/>
    <property type="evidence" value="ECO:0007669"/>
    <property type="project" value="InterPro"/>
</dbReference>
<dbReference type="InterPro" id="IPR051213">
    <property type="entry name" value="START_lipid_transfer"/>
</dbReference>
<comment type="caution">
    <text evidence="2">The sequence shown here is derived from an EMBL/GenBank/DDBJ whole genome shotgun (WGS) entry which is preliminary data.</text>
</comment>
<dbReference type="CDD" id="cd00177">
    <property type="entry name" value="START"/>
    <property type="match status" value="1"/>
</dbReference>
<dbReference type="PANTHER" id="PTHR19308">
    <property type="entry name" value="PHOSPHATIDYLCHOLINE TRANSFER PROTEIN"/>
    <property type="match status" value="1"/>
</dbReference>
<feature type="domain" description="START" evidence="1">
    <location>
        <begin position="1"/>
        <end position="201"/>
    </location>
</feature>
<dbReference type="InterPro" id="IPR023393">
    <property type="entry name" value="START-like_dom_sf"/>
</dbReference>
<evidence type="ECO:0000313" key="2">
    <source>
        <dbReference type="EMBL" id="CAG9328889.1"/>
    </source>
</evidence>
<name>A0AAU9JPR7_9CILI</name>
<dbReference type="PANTHER" id="PTHR19308:SF14">
    <property type="entry name" value="START DOMAIN-CONTAINING PROTEIN"/>
    <property type="match status" value="1"/>
</dbReference>
<dbReference type="PROSITE" id="PS50848">
    <property type="entry name" value="START"/>
    <property type="match status" value="1"/>
</dbReference>
<dbReference type="InterPro" id="IPR002913">
    <property type="entry name" value="START_lipid-bd_dom"/>
</dbReference>
<protein>
    <recommendedName>
        <fullName evidence="1">START domain-containing protein</fullName>
    </recommendedName>
</protein>
<dbReference type="Proteomes" id="UP001162131">
    <property type="component" value="Unassembled WGS sequence"/>
</dbReference>
<sequence length="201" mass="22981">MESNWVTIAQQTLPRALEEVKQTVSKAGWITEKTKDGITITTNTTNDNKPLAKSEGEFNAPAQAIVNFFMNTQNTKKWSPRLKTIETLQESGNIRLIKQVLKMRWPIDNREILTVVTTFNENGLTYIIEKSVNIDNIPVAKDHIRAVVNVCGYIIEPLENNRTKVTYVNQYDPNGNVPMAIRRKVQSKLVRRLMIAKKELK</sequence>
<accession>A0AAU9JPR7</accession>
<dbReference type="Gene3D" id="3.30.530.20">
    <property type="match status" value="1"/>
</dbReference>
<organism evidence="2 3">
    <name type="scientific">Blepharisma stoltei</name>
    <dbReference type="NCBI Taxonomy" id="1481888"/>
    <lineage>
        <taxon>Eukaryota</taxon>
        <taxon>Sar</taxon>
        <taxon>Alveolata</taxon>
        <taxon>Ciliophora</taxon>
        <taxon>Postciliodesmatophora</taxon>
        <taxon>Heterotrichea</taxon>
        <taxon>Heterotrichida</taxon>
        <taxon>Blepharismidae</taxon>
        <taxon>Blepharisma</taxon>
    </lineage>
</organism>
<dbReference type="SUPFAM" id="SSF55961">
    <property type="entry name" value="Bet v1-like"/>
    <property type="match status" value="1"/>
</dbReference>
<evidence type="ECO:0000259" key="1">
    <source>
        <dbReference type="PROSITE" id="PS50848"/>
    </source>
</evidence>
<dbReference type="AlphaFoldDB" id="A0AAU9JPR7"/>
<gene>
    <name evidence="2" type="ORF">BSTOLATCC_MIC46871</name>
</gene>
<evidence type="ECO:0000313" key="3">
    <source>
        <dbReference type="Proteomes" id="UP001162131"/>
    </source>
</evidence>
<reference evidence="2" key="1">
    <citation type="submission" date="2021-09" db="EMBL/GenBank/DDBJ databases">
        <authorList>
            <consortium name="AG Swart"/>
            <person name="Singh M."/>
            <person name="Singh A."/>
            <person name="Seah K."/>
            <person name="Emmerich C."/>
        </authorList>
    </citation>
    <scope>NUCLEOTIDE SEQUENCE</scope>
    <source>
        <strain evidence="2">ATCC30299</strain>
    </source>
</reference>
<dbReference type="Pfam" id="PF01852">
    <property type="entry name" value="START"/>
    <property type="match status" value="1"/>
</dbReference>
<proteinExistence type="predicted"/>
<dbReference type="EMBL" id="CAJZBQ010000046">
    <property type="protein sequence ID" value="CAG9328889.1"/>
    <property type="molecule type" value="Genomic_DNA"/>
</dbReference>
<keyword evidence="3" id="KW-1185">Reference proteome</keyword>